<name>A0A6N0P0J9_9CREN</name>
<keyword evidence="6 8" id="KW-1133">Transmembrane helix</keyword>
<dbReference type="GO" id="GO:0012505">
    <property type="term" value="C:endomembrane system"/>
    <property type="evidence" value="ECO:0007669"/>
    <property type="project" value="UniProtKB-SubCell"/>
</dbReference>
<organism evidence="9 10">
    <name type="scientific">Metallosphaera tengchongensis</name>
    <dbReference type="NCBI Taxonomy" id="1532350"/>
    <lineage>
        <taxon>Archaea</taxon>
        <taxon>Thermoproteota</taxon>
        <taxon>Thermoprotei</taxon>
        <taxon>Sulfolobales</taxon>
        <taxon>Sulfolobaceae</taxon>
        <taxon>Metallosphaera</taxon>
    </lineage>
</organism>
<evidence type="ECO:0000256" key="3">
    <source>
        <dbReference type="ARBA" id="ARBA00022448"/>
    </source>
</evidence>
<dbReference type="AlphaFoldDB" id="A0A6N0P0J9"/>
<gene>
    <name evidence="9" type="ORF">GWK48_10760</name>
</gene>
<dbReference type="Proteomes" id="UP000509301">
    <property type="component" value="Chromosome"/>
</dbReference>
<dbReference type="GO" id="GO:0015099">
    <property type="term" value="F:nickel cation transmembrane transporter activity"/>
    <property type="evidence" value="ECO:0007669"/>
    <property type="project" value="UniProtKB-UniRule"/>
</dbReference>
<keyword evidence="5 8" id="KW-0812">Transmembrane</keyword>
<feature type="transmembrane region" description="Helical" evidence="8">
    <location>
        <begin position="12"/>
        <end position="31"/>
    </location>
</feature>
<feature type="transmembrane region" description="Helical" evidence="8">
    <location>
        <begin position="43"/>
        <end position="62"/>
    </location>
</feature>
<evidence type="ECO:0000313" key="9">
    <source>
        <dbReference type="EMBL" id="QKR00800.1"/>
    </source>
</evidence>
<feature type="transmembrane region" description="Helical" evidence="8">
    <location>
        <begin position="131"/>
        <end position="153"/>
    </location>
</feature>
<dbReference type="InterPro" id="IPR011541">
    <property type="entry name" value="Ni/Co_transpt_high_affinity"/>
</dbReference>
<evidence type="ECO:0000256" key="8">
    <source>
        <dbReference type="RuleBase" id="RU362101"/>
    </source>
</evidence>
<feature type="transmembrane region" description="Helical" evidence="8">
    <location>
        <begin position="90"/>
        <end position="111"/>
    </location>
</feature>
<evidence type="ECO:0000256" key="6">
    <source>
        <dbReference type="ARBA" id="ARBA00022989"/>
    </source>
</evidence>
<dbReference type="PANTHER" id="PTHR31611:SF0">
    <property type="entry name" value="HIGH-AFFINITY NICKEL TRANSPORT PROTEIN NIC1"/>
    <property type="match status" value="1"/>
</dbReference>
<evidence type="ECO:0000256" key="4">
    <source>
        <dbReference type="ARBA" id="ARBA00022596"/>
    </source>
</evidence>
<comment type="subcellular location">
    <subcellularLocation>
        <location evidence="8">Cell membrane</location>
        <topology evidence="8">Multi-pass membrane protein</topology>
    </subcellularLocation>
    <subcellularLocation>
        <location evidence="1">Endomembrane system</location>
        <topology evidence="1">Multi-pass membrane protein</topology>
    </subcellularLocation>
</comment>
<keyword evidence="7 8" id="KW-0472">Membrane</keyword>
<dbReference type="Pfam" id="PF03824">
    <property type="entry name" value="NicO"/>
    <property type="match status" value="1"/>
</dbReference>
<feature type="transmembrane region" description="Helical" evidence="8">
    <location>
        <begin position="232"/>
        <end position="254"/>
    </location>
</feature>
<keyword evidence="4" id="KW-0533">Nickel</keyword>
<evidence type="ECO:0000256" key="5">
    <source>
        <dbReference type="ARBA" id="ARBA00022692"/>
    </source>
</evidence>
<evidence type="ECO:0000256" key="1">
    <source>
        <dbReference type="ARBA" id="ARBA00004127"/>
    </source>
</evidence>
<protein>
    <recommendedName>
        <fullName evidence="8">Nickel/cobalt efflux system</fullName>
    </recommendedName>
</protein>
<evidence type="ECO:0000256" key="7">
    <source>
        <dbReference type="ARBA" id="ARBA00023136"/>
    </source>
</evidence>
<keyword evidence="3 8" id="KW-0813">Transport</keyword>
<dbReference type="KEGG" id="mten:GWK48_10760"/>
<reference evidence="9 10" key="1">
    <citation type="submission" date="2020-02" db="EMBL/GenBank/DDBJ databases">
        <title>Comparative genome analysis reveals the metabolism and evolution of the thermophilic archaeal genus Metallosphaera.</title>
        <authorList>
            <person name="Jiang C."/>
        </authorList>
    </citation>
    <scope>NUCLEOTIDE SEQUENCE [LARGE SCALE GENOMIC DNA]</scope>
    <source>
        <strain evidence="9 10">Ric-A</strain>
    </source>
</reference>
<proteinExistence type="inferred from homology"/>
<accession>A0A6N0P0J9</accession>
<feature type="transmembrane region" description="Helical" evidence="8">
    <location>
        <begin position="275"/>
        <end position="301"/>
    </location>
</feature>
<dbReference type="GeneID" id="55642429"/>
<dbReference type="OrthoDB" id="11596at2157"/>
<dbReference type="NCBIfam" id="TIGR00802">
    <property type="entry name" value="nico"/>
    <property type="match status" value="1"/>
</dbReference>
<keyword evidence="10" id="KW-1185">Reference proteome</keyword>
<feature type="transmembrane region" description="Helical" evidence="8">
    <location>
        <begin position="321"/>
        <end position="346"/>
    </location>
</feature>
<dbReference type="PANTHER" id="PTHR31611">
    <property type="entry name" value="HIGH-AFFINITY NICKEL TRANSPORT PROTEIN NIC1"/>
    <property type="match status" value="1"/>
</dbReference>
<evidence type="ECO:0000313" key="10">
    <source>
        <dbReference type="Proteomes" id="UP000509301"/>
    </source>
</evidence>
<comment type="similarity">
    <text evidence="2 8">Belongs to the NiCoT transporter (TC 2.A.52) family.</text>
</comment>
<dbReference type="GO" id="GO:0005886">
    <property type="term" value="C:plasma membrane"/>
    <property type="evidence" value="ECO:0007669"/>
    <property type="project" value="UniProtKB-SubCell"/>
</dbReference>
<dbReference type="EMBL" id="CP049074">
    <property type="protein sequence ID" value="QKR00800.1"/>
    <property type="molecule type" value="Genomic_DNA"/>
</dbReference>
<sequence>MGKVVKQRVMAGLLFYVSEFIITSILMVWLFQVSQAVGNIEVHIKGLLASFLTLGILAYLFGLRHAVDADHLAAIDNSTRKLVQEGKSSLFTGLFFSLGHSTVVILLSVALMLATRAIESSIPQLENVGSIIGTLVSGFFLYIIGFLNFIVLIEIYKLFKEAKEGKMNEDKLNDTLLKRGFMNRFFKNLFKIVNSQYYLYPIGFLFGLGFDTASETALLAISAGTAGAFTRIPLWTLLVFPLLFTAGMTLIDTTDGLFMNGAYRWAFMGHPIKKVWYNLTMTVISVLVAYVVGSLELLGLVQSEFNLNGGLWDAIALINGGVWWGNIGIIIIATFAIVWVSSIIIYKTKIRKYEI</sequence>
<dbReference type="InterPro" id="IPR004688">
    <property type="entry name" value="Ni/Co_transpt"/>
</dbReference>
<evidence type="ECO:0000256" key="2">
    <source>
        <dbReference type="ARBA" id="ARBA00010892"/>
    </source>
</evidence>
<dbReference type="RefSeq" id="WP_174632165.1">
    <property type="nucleotide sequence ID" value="NZ_CP049074.1"/>
</dbReference>
<feature type="transmembrane region" description="Helical" evidence="8">
    <location>
        <begin position="197"/>
        <end position="220"/>
    </location>
</feature>